<dbReference type="PANTHER" id="PTHR43767:SF1">
    <property type="entry name" value="NONRIBOSOMAL PEPTIDE SYNTHASE PES1 (EUROFUNG)-RELATED"/>
    <property type="match status" value="1"/>
</dbReference>
<feature type="domain" description="AMP-binding enzyme C-terminal" evidence="2">
    <location>
        <begin position="428"/>
        <end position="506"/>
    </location>
</feature>
<name>A0A2T0ZRT5_9ACTN</name>
<evidence type="ECO:0000259" key="2">
    <source>
        <dbReference type="Pfam" id="PF13193"/>
    </source>
</evidence>
<gene>
    <name evidence="3" type="ORF">CLV47_11917</name>
</gene>
<dbReference type="PROSITE" id="PS00455">
    <property type="entry name" value="AMP_BINDING"/>
    <property type="match status" value="1"/>
</dbReference>
<evidence type="ECO:0000313" key="3">
    <source>
        <dbReference type="EMBL" id="PRZ39071.1"/>
    </source>
</evidence>
<reference evidence="3 4" key="1">
    <citation type="submission" date="2018-03" db="EMBL/GenBank/DDBJ databases">
        <title>Genomic Encyclopedia of Archaeal and Bacterial Type Strains, Phase II (KMG-II): from individual species to whole genera.</title>
        <authorList>
            <person name="Goeker M."/>
        </authorList>
    </citation>
    <scope>NUCLEOTIDE SEQUENCE [LARGE SCALE GENOMIC DNA]</scope>
    <source>
        <strain evidence="3 4">DSM 100065</strain>
    </source>
</reference>
<dbReference type="AlphaFoldDB" id="A0A2T0ZRT5"/>
<evidence type="ECO:0000313" key="4">
    <source>
        <dbReference type="Proteomes" id="UP000237752"/>
    </source>
</evidence>
<keyword evidence="4" id="KW-1185">Reference proteome</keyword>
<dbReference type="InterPro" id="IPR045851">
    <property type="entry name" value="AMP-bd_C_sf"/>
</dbReference>
<dbReference type="Gene3D" id="3.40.50.12780">
    <property type="entry name" value="N-terminal domain of ligase-like"/>
    <property type="match status" value="1"/>
</dbReference>
<dbReference type="Pfam" id="PF13193">
    <property type="entry name" value="AMP-binding_C"/>
    <property type="match status" value="1"/>
</dbReference>
<proteinExistence type="predicted"/>
<dbReference type="GO" id="GO:0016878">
    <property type="term" value="F:acid-thiol ligase activity"/>
    <property type="evidence" value="ECO:0007669"/>
    <property type="project" value="UniProtKB-ARBA"/>
</dbReference>
<organism evidence="3 4">
    <name type="scientific">Antricoccus suffuscus</name>
    <dbReference type="NCBI Taxonomy" id="1629062"/>
    <lineage>
        <taxon>Bacteria</taxon>
        <taxon>Bacillati</taxon>
        <taxon>Actinomycetota</taxon>
        <taxon>Actinomycetes</taxon>
        <taxon>Geodermatophilales</taxon>
        <taxon>Antricoccaceae</taxon>
        <taxon>Antricoccus</taxon>
    </lineage>
</organism>
<dbReference type="InterPro" id="IPR025110">
    <property type="entry name" value="AMP-bd_C"/>
</dbReference>
<dbReference type="SUPFAM" id="SSF56801">
    <property type="entry name" value="Acetyl-CoA synthetase-like"/>
    <property type="match status" value="1"/>
</dbReference>
<protein>
    <submittedName>
        <fullName evidence="3">Long-chain acyl-CoA synthetase</fullName>
    </submittedName>
</protein>
<dbReference type="Pfam" id="PF00501">
    <property type="entry name" value="AMP-binding"/>
    <property type="match status" value="1"/>
</dbReference>
<dbReference type="EMBL" id="PVUE01000019">
    <property type="protein sequence ID" value="PRZ39071.1"/>
    <property type="molecule type" value="Genomic_DNA"/>
</dbReference>
<dbReference type="Gene3D" id="3.30.300.30">
    <property type="match status" value="1"/>
</dbReference>
<dbReference type="Proteomes" id="UP000237752">
    <property type="component" value="Unassembled WGS sequence"/>
</dbReference>
<comment type="caution">
    <text evidence="3">The sequence shown here is derived from an EMBL/GenBank/DDBJ whole genome shotgun (WGS) entry which is preliminary data.</text>
</comment>
<feature type="domain" description="AMP-dependent synthetase/ligase" evidence="1">
    <location>
        <begin position="20"/>
        <end position="380"/>
    </location>
</feature>
<dbReference type="InterPro" id="IPR042099">
    <property type="entry name" value="ANL_N_sf"/>
</dbReference>
<dbReference type="InterPro" id="IPR000873">
    <property type="entry name" value="AMP-dep_synth/lig_dom"/>
</dbReference>
<sequence length="520" mass="54414">MTDDPTDVSDVRTQADLVTRAAVSAPGRTAYIDRDGSMTWTLFDAGVGRVAAALQALGAARGDRVVIAVPTTIPFALAYFAASRAGLVAVPANPGFSRRELGHVVADSTAAVVVGALDADGLSAMRDLSGTVSGYLTADDVRRIALDEHAPSISQVPVESDDLATMVYTSGTTGTPRGAMLTHRNLMANREQLGRIQPPPLNAKDVLYVGVPAFHIYGLGSGLCQVAWVGATGVLVDDFHPVPSLDVIAERGVTNILAVPQMYAAWAACDPALLASAFANVRIASSGAAPLDADVIETLREVAGLTIWEGYGLTETSPVVTSTLVGGLPKPGSIGRALPGVEIELRDLEDGSIIDNADPESDHDSGEIVVRGANVFVGYWPDSADGPDAEGWFATGDIAYADDDGDLFLVDRAKELILVSGFNVYPKEVEQVVASLDGVREVAAVGVPHAATGEAVKVFIVREPSEAGSALDEAAVLDRSERDLARFKRPTVVEFIDALPHTSTGKVRRNALRASEAGKL</sequence>
<dbReference type="InterPro" id="IPR020845">
    <property type="entry name" value="AMP-binding_CS"/>
</dbReference>
<accession>A0A2T0ZRT5</accession>
<dbReference type="RefSeq" id="WP_202862676.1">
    <property type="nucleotide sequence ID" value="NZ_PVUE01000019.1"/>
</dbReference>
<evidence type="ECO:0000259" key="1">
    <source>
        <dbReference type="Pfam" id="PF00501"/>
    </source>
</evidence>
<dbReference type="InterPro" id="IPR050237">
    <property type="entry name" value="ATP-dep_AMP-bd_enzyme"/>
</dbReference>
<dbReference type="PANTHER" id="PTHR43767">
    <property type="entry name" value="LONG-CHAIN-FATTY-ACID--COA LIGASE"/>
    <property type="match status" value="1"/>
</dbReference>